<dbReference type="EMBL" id="GBXM01025910">
    <property type="protein sequence ID" value="JAH82667.1"/>
    <property type="molecule type" value="Transcribed_RNA"/>
</dbReference>
<organism evidence="2">
    <name type="scientific">Anguilla anguilla</name>
    <name type="common">European freshwater eel</name>
    <name type="synonym">Muraena anguilla</name>
    <dbReference type="NCBI Taxonomy" id="7936"/>
    <lineage>
        <taxon>Eukaryota</taxon>
        <taxon>Metazoa</taxon>
        <taxon>Chordata</taxon>
        <taxon>Craniata</taxon>
        <taxon>Vertebrata</taxon>
        <taxon>Euteleostomi</taxon>
        <taxon>Actinopterygii</taxon>
        <taxon>Neopterygii</taxon>
        <taxon>Teleostei</taxon>
        <taxon>Anguilliformes</taxon>
        <taxon>Anguillidae</taxon>
        <taxon>Anguilla</taxon>
    </lineage>
</organism>
<feature type="region of interest" description="Disordered" evidence="1">
    <location>
        <begin position="1"/>
        <end position="20"/>
    </location>
</feature>
<name>A0A0E9VX55_ANGAN</name>
<feature type="compositionally biased region" description="Polar residues" evidence="1">
    <location>
        <begin position="11"/>
        <end position="20"/>
    </location>
</feature>
<evidence type="ECO:0000313" key="2">
    <source>
        <dbReference type="EMBL" id="JAH82667.1"/>
    </source>
</evidence>
<reference evidence="2" key="2">
    <citation type="journal article" date="2015" name="Fish Shellfish Immunol.">
        <title>Early steps in the European eel (Anguilla anguilla)-Vibrio vulnificus interaction in the gills: Role of the RtxA13 toxin.</title>
        <authorList>
            <person name="Callol A."/>
            <person name="Pajuelo D."/>
            <person name="Ebbesson L."/>
            <person name="Teles M."/>
            <person name="MacKenzie S."/>
            <person name="Amaro C."/>
        </authorList>
    </citation>
    <scope>NUCLEOTIDE SEQUENCE</scope>
</reference>
<protein>
    <submittedName>
        <fullName evidence="2">Uncharacterized protein</fullName>
    </submittedName>
</protein>
<reference evidence="2" key="1">
    <citation type="submission" date="2014-11" db="EMBL/GenBank/DDBJ databases">
        <authorList>
            <person name="Amaro Gonzalez C."/>
        </authorList>
    </citation>
    <scope>NUCLEOTIDE SEQUENCE</scope>
</reference>
<evidence type="ECO:0000256" key="1">
    <source>
        <dbReference type="SAM" id="MobiDB-lite"/>
    </source>
</evidence>
<sequence length="20" mass="2379">MYPYFSPIAMPQTQQHPDVK</sequence>
<accession>A0A0E9VX55</accession>
<proteinExistence type="predicted"/>
<dbReference type="AlphaFoldDB" id="A0A0E9VX55"/>